<dbReference type="Gene3D" id="1.10.472.10">
    <property type="entry name" value="Cyclin-like"/>
    <property type="match status" value="1"/>
</dbReference>
<dbReference type="SUPFAM" id="SSF47954">
    <property type="entry name" value="Cyclin-like"/>
    <property type="match status" value="1"/>
</dbReference>
<gene>
    <name evidence="4" type="ORF">F8388_009293</name>
</gene>
<dbReference type="Gene3D" id="3.40.50.2000">
    <property type="entry name" value="Glycogen Phosphorylase B"/>
    <property type="match status" value="1"/>
</dbReference>
<feature type="compositionally biased region" description="Basic and acidic residues" evidence="3">
    <location>
        <begin position="9"/>
        <end position="32"/>
    </location>
</feature>
<organism evidence="4 5">
    <name type="scientific">Cannabis sativa</name>
    <name type="common">Hemp</name>
    <name type="synonym">Marijuana</name>
    <dbReference type="NCBI Taxonomy" id="3483"/>
    <lineage>
        <taxon>Eukaryota</taxon>
        <taxon>Viridiplantae</taxon>
        <taxon>Streptophyta</taxon>
        <taxon>Embryophyta</taxon>
        <taxon>Tracheophyta</taxon>
        <taxon>Spermatophyta</taxon>
        <taxon>Magnoliopsida</taxon>
        <taxon>eudicotyledons</taxon>
        <taxon>Gunneridae</taxon>
        <taxon>Pentapetalae</taxon>
        <taxon>rosids</taxon>
        <taxon>fabids</taxon>
        <taxon>Rosales</taxon>
        <taxon>Cannabaceae</taxon>
        <taxon>Cannabis</taxon>
    </lineage>
</organism>
<evidence type="ECO:0000256" key="1">
    <source>
        <dbReference type="ARBA" id="ARBA00022618"/>
    </source>
</evidence>
<evidence type="ECO:0000256" key="3">
    <source>
        <dbReference type="SAM" id="MobiDB-lite"/>
    </source>
</evidence>
<evidence type="ECO:0000256" key="2">
    <source>
        <dbReference type="ARBA" id="ARBA00023306"/>
    </source>
</evidence>
<feature type="compositionally biased region" description="Basic and acidic residues" evidence="3">
    <location>
        <begin position="337"/>
        <end position="359"/>
    </location>
</feature>
<comment type="caution">
    <text evidence="4">The sequence shown here is derived from an EMBL/GenBank/DDBJ whole genome shotgun (WGS) entry which is preliminary data.</text>
</comment>
<dbReference type="AlphaFoldDB" id="A0A7J6GK64"/>
<accession>A0A7J6GK64</accession>
<dbReference type="Proteomes" id="UP000525078">
    <property type="component" value="Unassembled WGS sequence"/>
</dbReference>
<sequence>MKIRKKGKYKDIGSDEDDDAKREKPGVSDSEKKHHAQGHTMPTMDMAKLFASRGLKATIVTTSYYAQNFSKTIKKSRAFLGTQVEVLTIKIPCSDVGLPEGIESVHMVSSPENRLKFFEACGKLRTQLDQLLFFTPESNISGHGVPIAKPLAFNNNSGSNSNVVPMMSSSRPNRYPSHPKIKVQDLNLNLGIYIPEFGTRSANVDSEASTLRDEDIETNKNHMQFDMLQEDNEIILNKLHRATIDTFYLTHDQLQNSPSRKDNIDEPTETTLRIYGCDLIQESGILLRLPQSVMATAQVLFHHFYCKKSFARFNVKQPPPIRNQRILGRGHSSPKHSKLDTRHTKCGDRCGRNKLRENETVVSSSKKTEKGGKNRRPVGHSSTMDYLSSSTPYDYSRNYDMITRLPNSSISYDSFADATSEKESGNEYFKQKKFKELSCLLITQQKCDILPIAFGDAEDDCTEALNMDDRYIKDNTTTILT</sequence>
<dbReference type="SUPFAM" id="SSF53756">
    <property type="entry name" value="UDP-Glycosyltransferase/glycogen phosphorylase"/>
    <property type="match status" value="1"/>
</dbReference>
<dbReference type="PANTHER" id="PTHR10026">
    <property type="entry name" value="CYCLIN"/>
    <property type="match status" value="1"/>
</dbReference>
<dbReference type="InterPro" id="IPR036915">
    <property type="entry name" value="Cyclin-like_sf"/>
</dbReference>
<feature type="region of interest" description="Disordered" evidence="3">
    <location>
        <begin position="321"/>
        <end position="385"/>
    </location>
</feature>
<name>A0A7J6GK64_CANSA</name>
<dbReference type="GO" id="GO:0016538">
    <property type="term" value="F:cyclin-dependent protein serine/threonine kinase regulator activity"/>
    <property type="evidence" value="ECO:0007669"/>
    <property type="project" value="InterPro"/>
</dbReference>
<dbReference type="GO" id="GO:0006357">
    <property type="term" value="P:regulation of transcription by RNA polymerase II"/>
    <property type="evidence" value="ECO:0007669"/>
    <property type="project" value="InterPro"/>
</dbReference>
<dbReference type="EMBL" id="JAATIP010000053">
    <property type="protein sequence ID" value="KAF4383262.1"/>
    <property type="molecule type" value="Genomic_DNA"/>
</dbReference>
<feature type="region of interest" description="Disordered" evidence="3">
    <location>
        <begin position="1"/>
        <end position="41"/>
    </location>
</feature>
<evidence type="ECO:0000313" key="5">
    <source>
        <dbReference type="Proteomes" id="UP000525078"/>
    </source>
</evidence>
<dbReference type="InterPro" id="IPR043198">
    <property type="entry name" value="Cyclin/Ssn8"/>
</dbReference>
<proteinExistence type="predicted"/>
<reference evidence="4 5" key="1">
    <citation type="journal article" date="2020" name="bioRxiv">
        <title>Sequence and annotation of 42 cannabis genomes reveals extensive copy number variation in cannabinoid synthesis and pathogen resistance genes.</title>
        <authorList>
            <person name="Mckernan K.J."/>
            <person name="Helbert Y."/>
            <person name="Kane L.T."/>
            <person name="Ebling H."/>
            <person name="Zhang L."/>
            <person name="Liu B."/>
            <person name="Eaton Z."/>
            <person name="Mclaughlin S."/>
            <person name="Kingan S."/>
            <person name="Baybayan P."/>
            <person name="Concepcion G."/>
            <person name="Jordan M."/>
            <person name="Riva A."/>
            <person name="Barbazuk W."/>
            <person name="Harkins T."/>
        </authorList>
    </citation>
    <scope>NUCLEOTIDE SEQUENCE [LARGE SCALE GENOMIC DNA]</scope>
    <source>
        <strain evidence="5">cv. Jamaican Lion 4</strain>
        <tissue evidence="4">Leaf</tissue>
    </source>
</reference>
<keyword evidence="1" id="KW-0132">Cell division</keyword>
<dbReference type="GO" id="GO:0051301">
    <property type="term" value="P:cell division"/>
    <property type="evidence" value="ECO:0007669"/>
    <property type="project" value="UniProtKB-KW"/>
</dbReference>
<protein>
    <submittedName>
        <fullName evidence="4">Uncharacterized protein</fullName>
    </submittedName>
</protein>
<keyword evidence="2" id="KW-0131">Cell cycle</keyword>
<evidence type="ECO:0000313" key="4">
    <source>
        <dbReference type="EMBL" id="KAF4383262.1"/>
    </source>
</evidence>